<proteinExistence type="predicted"/>
<comment type="caution">
    <text evidence="2">The sequence shown here is derived from an EMBL/GenBank/DDBJ whole genome shotgun (WGS) entry which is preliminary data.</text>
</comment>
<dbReference type="InterPro" id="IPR041657">
    <property type="entry name" value="HTH_17"/>
</dbReference>
<gene>
    <name evidence="2" type="ORF">DSOL_3287</name>
</gene>
<reference evidence="2 3" key="1">
    <citation type="submission" date="2016-09" db="EMBL/GenBank/DDBJ databases">
        <title>Complete genome of Desulfosporosinus sp. OL.</title>
        <authorList>
            <person name="Mardanov A."/>
            <person name="Beletsky A."/>
            <person name="Panova A."/>
            <person name="Karnachuk O."/>
            <person name="Ravin N."/>
        </authorList>
    </citation>
    <scope>NUCLEOTIDE SEQUENCE [LARGE SCALE GENOMIC DNA]</scope>
    <source>
        <strain evidence="2 3">OL</strain>
    </source>
</reference>
<dbReference type="Pfam" id="PF12728">
    <property type="entry name" value="HTH_17"/>
    <property type="match status" value="1"/>
</dbReference>
<dbReference type="Gene3D" id="3.90.105.50">
    <property type="match status" value="1"/>
</dbReference>
<dbReference type="InterPro" id="IPR038148">
    <property type="entry name" value="Tn1545/Tn916_Xis"/>
</dbReference>
<keyword evidence="3" id="KW-1185">Reference proteome</keyword>
<dbReference type="AlphaFoldDB" id="A0A1Q8QRJ6"/>
<dbReference type="Proteomes" id="UP000186102">
    <property type="component" value="Unassembled WGS sequence"/>
</dbReference>
<organism evidence="2 3">
    <name type="scientific">Desulfosporosinus metallidurans</name>
    <dbReference type="NCBI Taxonomy" id="1888891"/>
    <lineage>
        <taxon>Bacteria</taxon>
        <taxon>Bacillati</taxon>
        <taxon>Bacillota</taxon>
        <taxon>Clostridia</taxon>
        <taxon>Eubacteriales</taxon>
        <taxon>Desulfitobacteriaceae</taxon>
        <taxon>Desulfosporosinus</taxon>
    </lineage>
</organism>
<name>A0A1Q8QRJ6_9FIRM</name>
<evidence type="ECO:0000313" key="3">
    <source>
        <dbReference type="Proteomes" id="UP000186102"/>
    </source>
</evidence>
<dbReference type="OrthoDB" id="2876156at2"/>
<dbReference type="STRING" id="1888891.DSOL_3287"/>
<accession>A0A1Q8QRJ6</accession>
<dbReference type="EMBL" id="MLBF01000028">
    <property type="protein sequence ID" value="OLN29947.1"/>
    <property type="molecule type" value="Genomic_DNA"/>
</dbReference>
<feature type="domain" description="Helix-turn-helix" evidence="1">
    <location>
        <begin position="15"/>
        <end position="62"/>
    </location>
</feature>
<dbReference type="RefSeq" id="WP_075365796.1">
    <property type="nucleotide sequence ID" value="NZ_MLBF01000028.1"/>
</dbReference>
<evidence type="ECO:0000313" key="2">
    <source>
        <dbReference type="EMBL" id="OLN29947.1"/>
    </source>
</evidence>
<sequence length="66" mass="7690">MKEPVSWDRLPEVISSEEAAAIARIGRVQIYKLAKQDGFPCVWFGKKIRISRDLFRKWIETNGQII</sequence>
<protein>
    <recommendedName>
        <fullName evidence="1">Helix-turn-helix domain-containing protein</fullName>
    </recommendedName>
</protein>
<evidence type="ECO:0000259" key="1">
    <source>
        <dbReference type="Pfam" id="PF12728"/>
    </source>
</evidence>